<evidence type="ECO:0000256" key="8">
    <source>
        <dbReference type="PROSITE-ProRule" id="PRU00779"/>
    </source>
</evidence>
<evidence type="ECO:0000256" key="10">
    <source>
        <dbReference type="SAM" id="MobiDB-lite"/>
    </source>
</evidence>
<dbReference type="InterPro" id="IPR000519">
    <property type="entry name" value="P_trefoil_dom"/>
</dbReference>
<name>A0AAE0ZPG5_9GAST</name>
<keyword evidence="13" id="KW-1185">Reference proteome</keyword>
<dbReference type="Pfam" id="PF01055">
    <property type="entry name" value="Glyco_hydro_31_2nd"/>
    <property type="match status" value="1"/>
</dbReference>
<dbReference type="PROSITE" id="PS00129">
    <property type="entry name" value="GLYCOSYL_HYDROL_F31_1"/>
    <property type="match status" value="1"/>
</dbReference>
<evidence type="ECO:0000259" key="11">
    <source>
        <dbReference type="PROSITE" id="PS51448"/>
    </source>
</evidence>
<evidence type="ECO:0000313" key="12">
    <source>
        <dbReference type="EMBL" id="KAK3773169.1"/>
    </source>
</evidence>
<dbReference type="CDD" id="cd00111">
    <property type="entry name" value="Trefoil"/>
    <property type="match status" value="1"/>
</dbReference>
<dbReference type="InterPro" id="IPR017853">
    <property type="entry name" value="GH"/>
</dbReference>
<evidence type="ECO:0000256" key="5">
    <source>
        <dbReference type="ARBA" id="ARBA00023157"/>
    </source>
</evidence>
<organism evidence="12 13">
    <name type="scientific">Elysia crispata</name>
    <name type="common">lettuce slug</name>
    <dbReference type="NCBI Taxonomy" id="231223"/>
    <lineage>
        <taxon>Eukaryota</taxon>
        <taxon>Metazoa</taxon>
        <taxon>Spiralia</taxon>
        <taxon>Lophotrochozoa</taxon>
        <taxon>Mollusca</taxon>
        <taxon>Gastropoda</taxon>
        <taxon>Heterobranchia</taxon>
        <taxon>Euthyneura</taxon>
        <taxon>Panpulmonata</taxon>
        <taxon>Sacoglossa</taxon>
        <taxon>Placobranchoidea</taxon>
        <taxon>Plakobranchidae</taxon>
        <taxon>Elysia</taxon>
    </lineage>
</organism>
<comment type="caution">
    <text evidence="8">Lacks conserved residue(s) required for the propagation of feature annotation.</text>
</comment>
<dbReference type="CDD" id="cd14752">
    <property type="entry name" value="GH31_N"/>
    <property type="match status" value="1"/>
</dbReference>
<evidence type="ECO:0000256" key="3">
    <source>
        <dbReference type="ARBA" id="ARBA00022801"/>
    </source>
</evidence>
<dbReference type="InterPro" id="IPR017957">
    <property type="entry name" value="P_trefoil_CS"/>
</dbReference>
<dbReference type="Gene3D" id="3.20.20.80">
    <property type="entry name" value="Glycosidases"/>
    <property type="match status" value="1"/>
</dbReference>
<dbReference type="SMART" id="SM00018">
    <property type="entry name" value="PD"/>
    <property type="match status" value="1"/>
</dbReference>
<dbReference type="Pfam" id="PF00088">
    <property type="entry name" value="Trefoil"/>
    <property type="match status" value="1"/>
</dbReference>
<keyword evidence="3 9" id="KW-0378">Hydrolase</keyword>
<dbReference type="SUPFAM" id="SSF74650">
    <property type="entry name" value="Galactose mutarotase-like"/>
    <property type="match status" value="1"/>
</dbReference>
<dbReference type="PROSITE" id="PS00025">
    <property type="entry name" value="P_TREFOIL_1"/>
    <property type="match status" value="1"/>
</dbReference>
<keyword evidence="6" id="KW-0325">Glycoprotein</keyword>
<dbReference type="PROSITE" id="PS51448">
    <property type="entry name" value="P_TREFOIL_2"/>
    <property type="match status" value="1"/>
</dbReference>
<dbReference type="FunFam" id="2.60.40.1180:FF:000001">
    <property type="entry name" value="Maltase-glucoamylase, intestinal"/>
    <property type="match status" value="1"/>
</dbReference>
<dbReference type="EMBL" id="JAWDGP010003559">
    <property type="protein sequence ID" value="KAK3773169.1"/>
    <property type="molecule type" value="Genomic_DNA"/>
</dbReference>
<dbReference type="InterPro" id="IPR044913">
    <property type="entry name" value="P_trefoil_dom_sf"/>
</dbReference>
<keyword evidence="4" id="KW-0472">Membrane</keyword>
<evidence type="ECO:0000256" key="6">
    <source>
        <dbReference type="ARBA" id="ARBA00023180"/>
    </source>
</evidence>
<gene>
    <name evidence="12" type="ORF">RRG08_013756</name>
</gene>
<dbReference type="Pfam" id="PF13802">
    <property type="entry name" value="Gal_mutarotas_2"/>
    <property type="match status" value="1"/>
</dbReference>
<dbReference type="GO" id="GO:0004558">
    <property type="term" value="F:alpha-1,4-glucosidase activity"/>
    <property type="evidence" value="ECO:0007669"/>
    <property type="project" value="TreeGrafter"/>
</dbReference>
<dbReference type="InterPro" id="IPR025887">
    <property type="entry name" value="Glyco_hydro_31_N_dom"/>
</dbReference>
<feature type="region of interest" description="Disordered" evidence="10">
    <location>
        <begin position="939"/>
        <end position="967"/>
    </location>
</feature>
<comment type="subcellular location">
    <subcellularLocation>
        <location evidence="1">Endomembrane system</location>
    </subcellularLocation>
</comment>
<dbReference type="Gene3D" id="4.10.110.10">
    <property type="entry name" value="Spasmolytic Protein, domain 1"/>
    <property type="match status" value="1"/>
</dbReference>
<dbReference type="Pfam" id="PF21365">
    <property type="entry name" value="Glyco_hydro_31_3rd"/>
    <property type="match status" value="1"/>
</dbReference>
<dbReference type="AlphaFoldDB" id="A0AAE0ZPG5"/>
<sequence>MFCMSARKLHLLLNRDLTLHLTSCSGANFSSEVCLLWNLRIIVLLLAIAAISSCAQQCKVKADALKFDCIPKGYPTRTECDARGCCWQNFEGKEDVPLCYFPTDYNSYTVDFVQAKLNGIVMKMKMRRQSPYPNNIPNLLAQFNYLSNSVLSIRIVDADRPSWEPSLLVGVQPSAQPLNKVTANNTDYVLILPSRGQPFKIKVARKTGPMVMDTTGGFIYSEQFLQLSSLLPSHLLYGLGEHRQHLMVNTSKWITLTMWNRDHPPQENTNLYGSHPMYLCKDAGGWHGIFLHNSNAMDVIVQPAPAITWRPIGGIFNFYMILGSSPADVVAQYTHLIGKSFMPPYWSLGFHLCWQHYGTAANTWDTVERTRKLGIPQDVQWNDSDYADGAKVFTTDYKHFGDQTKLAKNIHSIGLHYVIIVDCGISNSAQPGSYKPFDLGKKMGVFINGSDGKPLVGKVWPGYTVWPDFVASKQTQRYWTQIAADFHAKVPFDGMWLDMNEISNFVDGSISGCNNSRYNNPPYLPGVVGGSLYSHTICPSARHNMFLNYDLHNMYGMAETAVSYRALKDIRKRRPFIISRSTFPGQGHYGGHWSGDNSATFYDMYKSISAMLHDNMFGIPMTGSDICGFHLNTSQELCTRWHQLGAFYGFSRNHNSEDCLPQDPGQFDAESIASTRKVLLVRYSLLPFLYSLMWRSHVFGSTVARPLLFEFPDDPATENLDSQFLWGAALLISPVLTQGARSVSAYFPKDVWYDFYTGQRMNIDQGQFLELSAKLDHINLHLRGGHIIPLQEPALSTTLSRKKQFWLIVSLGTYGTAKGELYWDDGNSLDTFERGKYNLLVFKATEGGLISSLKHTGYLMEPMTLGNVTIFGLCRTPIKVTLNGKPVVFSFINTVLYISNLTVIFTEAFEIRWQVGERDFKIIYGHEIKKKISVTLFGNGNEGPQQRKESKEGFLGPHMKSRMPGSV</sequence>
<keyword evidence="5" id="KW-1015">Disulfide bond</keyword>
<evidence type="ECO:0000256" key="1">
    <source>
        <dbReference type="ARBA" id="ARBA00004308"/>
    </source>
</evidence>
<dbReference type="SUPFAM" id="SSF51445">
    <property type="entry name" value="(Trans)glycosidases"/>
    <property type="match status" value="1"/>
</dbReference>
<evidence type="ECO:0000256" key="4">
    <source>
        <dbReference type="ARBA" id="ARBA00023136"/>
    </source>
</evidence>
<proteinExistence type="inferred from homology"/>
<dbReference type="Gene3D" id="2.60.40.1180">
    <property type="entry name" value="Golgi alpha-mannosidase II"/>
    <property type="match status" value="2"/>
</dbReference>
<feature type="domain" description="P-type" evidence="11">
    <location>
        <begin position="56"/>
        <end position="103"/>
    </location>
</feature>
<keyword evidence="7 9" id="KW-0326">Glycosidase</keyword>
<evidence type="ECO:0000256" key="9">
    <source>
        <dbReference type="RuleBase" id="RU361185"/>
    </source>
</evidence>
<dbReference type="InterPro" id="IPR000322">
    <property type="entry name" value="Glyco_hydro_31_TIM"/>
</dbReference>
<dbReference type="GO" id="GO:0030246">
    <property type="term" value="F:carbohydrate binding"/>
    <property type="evidence" value="ECO:0007669"/>
    <property type="project" value="InterPro"/>
</dbReference>
<dbReference type="PANTHER" id="PTHR22762:SF131">
    <property type="entry name" value="GLYCOSIDE HYDROLASE FAMILY 31 N-TERMINAL DOMAIN-CONTAINING PROTEIN"/>
    <property type="match status" value="1"/>
</dbReference>
<dbReference type="CDD" id="cd06602">
    <property type="entry name" value="GH31_MGAM_SI_GAA"/>
    <property type="match status" value="1"/>
</dbReference>
<evidence type="ECO:0000256" key="7">
    <source>
        <dbReference type="ARBA" id="ARBA00023295"/>
    </source>
</evidence>
<comment type="similarity">
    <text evidence="2 9">Belongs to the glycosyl hydrolase 31 family.</text>
</comment>
<dbReference type="InterPro" id="IPR048395">
    <property type="entry name" value="Glyco_hydro_31_C"/>
</dbReference>
<dbReference type="PANTHER" id="PTHR22762">
    <property type="entry name" value="ALPHA-GLUCOSIDASE"/>
    <property type="match status" value="1"/>
</dbReference>
<reference evidence="12" key="1">
    <citation type="journal article" date="2023" name="G3 (Bethesda)">
        <title>A reference genome for the long-term kleptoplast-retaining sea slug Elysia crispata morphotype clarki.</title>
        <authorList>
            <person name="Eastman K.E."/>
            <person name="Pendleton A.L."/>
            <person name="Shaikh M.A."/>
            <person name="Suttiyut T."/>
            <person name="Ogas R."/>
            <person name="Tomko P."/>
            <person name="Gavelis G."/>
            <person name="Widhalm J.R."/>
            <person name="Wisecaver J.H."/>
        </authorList>
    </citation>
    <scope>NUCLEOTIDE SEQUENCE</scope>
    <source>
        <strain evidence="12">ECLA1</strain>
    </source>
</reference>
<evidence type="ECO:0000256" key="2">
    <source>
        <dbReference type="ARBA" id="ARBA00007806"/>
    </source>
</evidence>
<dbReference type="SUPFAM" id="SSF51011">
    <property type="entry name" value="Glycosyl hydrolase domain"/>
    <property type="match status" value="1"/>
</dbReference>
<protein>
    <recommendedName>
        <fullName evidence="11">P-type domain-containing protein</fullName>
    </recommendedName>
</protein>
<dbReference type="GO" id="GO:0005975">
    <property type="term" value="P:carbohydrate metabolic process"/>
    <property type="evidence" value="ECO:0007669"/>
    <property type="project" value="InterPro"/>
</dbReference>
<dbReference type="InterPro" id="IPR030458">
    <property type="entry name" value="Glyco_hydro_31_AS"/>
</dbReference>
<dbReference type="Proteomes" id="UP001283361">
    <property type="component" value="Unassembled WGS sequence"/>
</dbReference>
<evidence type="ECO:0000313" key="13">
    <source>
        <dbReference type="Proteomes" id="UP001283361"/>
    </source>
</evidence>
<dbReference type="InterPro" id="IPR013780">
    <property type="entry name" value="Glyco_hydro_b"/>
</dbReference>
<dbReference type="Gene3D" id="2.60.40.1760">
    <property type="entry name" value="glycosyl hydrolase (family 31)"/>
    <property type="match status" value="1"/>
</dbReference>
<dbReference type="InterPro" id="IPR011013">
    <property type="entry name" value="Gal_mutarotase_sf_dom"/>
</dbReference>
<comment type="caution">
    <text evidence="12">The sequence shown here is derived from an EMBL/GenBank/DDBJ whole genome shotgun (WGS) entry which is preliminary data.</text>
</comment>
<dbReference type="GO" id="GO:0012505">
    <property type="term" value="C:endomembrane system"/>
    <property type="evidence" value="ECO:0007669"/>
    <property type="project" value="UniProtKB-SubCell"/>
</dbReference>
<accession>A0AAE0ZPG5</accession>